<dbReference type="EMBL" id="JBHXPM010000088">
    <property type="protein sequence ID" value="MFD3962045.1"/>
    <property type="molecule type" value="Genomic_DNA"/>
</dbReference>
<keyword evidence="3" id="KW-1185">Reference proteome</keyword>
<evidence type="ECO:0000259" key="1">
    <source>
        <dbReference type="Pfam" id="PF23343"/>
    </source>
</evidence>
<evidence type="ECO:0000313" key="2">
    <source>
        <dbReference type="EMBL" id="MFD3962045.1"/>
    </source>
</evidence>
<sequence length="302" mass="35593">MDKRNGDAVFIAPNDVVKVTTMNHVIEVQHMEKMNRKNNIKKLDKDRFVDLSTGEIREFEHSENRQENYNSLRQTFKKLRYLINNNFIGRPNELHITLTYKKNMTDTKKLYSDFQNFIDRLRYKYKKESSIDYLSVVEPQGRGAWHCHVLMRFNDLDKIYIKNAELRSLWGLGFVTIKSLKDIDNIGAYLSAYLTDIDLEDVQDRETALKVASEGCEVQTKIVEGREKKFLKGGRLHMYPSGMNMYRKSKGIVKPEREEMKFGDIKKVVGSAKPHYEKSYHVENDNFENTISFLQYNTKRDF</sequence>
<dbReference type="Pfam" id="PF23343">
    <property type="entry name" value="REP_ORF2-G2P"/>
    <property type="match status" value="1"/>
</dbReference>
<feature type="domain" description="Replication-associated protein ORF2/G2P" evidence="1">
    <location>
        <begin position="95"/>
        <end position="196"/>
    </location>
</feature>
<protein>
    <recommendedName>
        <fullName evidence="1">Replication-associated protein ORF2/G2P domain-containing protein</fullName>
    </recommendedName>
</protein>
<reference evidence="2 3" key="1">
    <citation type="submission" date="2024-09" db="EMBL/GenBank/DDBJ databases">
        <title>The Natural Products Discovery Center: Release of the First 8490 Sequenced Strains for Exploring Actinobacteria Biosynthetic Diversity.</title>
        <authorList>
            <person name="Kalkreuter E."/>
            <person name="Kautsar S.A."/>
            <person name="Yang D."/>
            <person name="Bader C.D."/>
            <person name="Teijaro C.N."/>
            <person name="Fluegel L."/>
            <person name="Davis C.M."/>
            <person name="Simpson J.R."/>
            <person name="Lauterbach L."/>
            <person name="Steele A.D."/>
            <person name="Gui C."/>
            <person name="Meng S."/>
            <person name="Li G."/>
            <person name="Viehrig K."/>
            <person name="Ye F."/>
            <person name="Su P."/>
            <person name="Kiefer A.F."/>
            <person name="Nichols A."/>
            <person name="Cepeda A.J."/>
            <person name="Yan W."/>
            <person name="Fan B."/>
            <person name="Jiang Y."/>
            <person name="Adhikari A."/>
            <person name="Zheng C.-J."/>
            <person name="Schuster L."/>
            <person name="Cowan T.M."/>
            <person name="Smanski M.J."/>
            <person name="Chevrette M.G."/>
            <person name="De Carvalho L.P.S."/>
            <person name="Shen B."/>
        </authorList>
    </citation>
    <scope>NUCLEOTIDE SEQUENCE [LARGE SCALE GENOMIC DNA]</scope>
    <source>
        <strain evidence="2 3">NPDC058584</strain>
    </source>
</reference>
<evidence type="ECO:0000313" key="3">
    <source>
        <dbReference type="Proteomes" id="UP001598300"/>
    </source>
</evidence>
<gene>
    <name evidence="2" type="ORF">ACFWR3_38915</name>
</gene>
<name>A0ABW6E8A5_9ACTN</name>
<comment type="caution">
    <text evidence="2">The sequence shown here is derived from an EMBL/GenBank/DDBJ whole genome shotgun (WGS) entry which is preliminary data.</text>
</comment>
<proteinExistence type="predicted"/>
<dbReference type="Proteomes" id="UP001598300">
    <property type="component" value="Unassembled WGS sequence"/>
</dbReference>
<dbReference type="InterPro" id="IPR056906">
    <property type="entry name" value="ORF2/G2P_dom"/>
</dbReference>
<dbReference type="RefSeq" id="WP_375839305.1">
    <property type="nucleotide sequence ID" value="NZ_JBHXPH010000088.1"/>
</dbReference>
<accession>A0ABW6E8A5</accession>
<organism evidence="2 3">
    <name type="scientific">Streptomyces bacillaris</name>
    <dbReference type="NCBI Taxonomy" id="68179"/>
    <lineage>
        <taxon>Bacteria</taxon>
        <taxon>Bacillati</taxon>
        <taxon>Actinomycetota</taxon>
        <taxon>Actinomycetes</taxon>
        <taxon>Kitasatosporales</taxon>
        <taxon>Streptomycetaceae</taxon>
        <taxon>Streptomyces</taxon>
    </lineage>
</organism>